<dbReference type="PROSITE" id="PS50011">
    <property type="entry name" value="PROTEIN_KINASE_DOM"/>
    <property type="match status" value="1"/>
</dbReference>
<comment type="similarity">
    <text evidence="1">Belongs to the protein kinase superfamily. ADCK protein kinase family.</text>
</comment>
<evidence type="ECO:0000313" key="4">
    <source>
        <dbReference type="EMBL" id="PRW44567.1"/>
    </source>
</evidence>
<keyword evidence="4" id="KW-0808">Transferase</keyword>
<dbReference type="EMBL" id="LHPG02000013">
    <property type="protein sequence ID" value="PRW44567.1"/>
    <property type="molecule type" value="Genomic_DNA"/>
</dbReference>
<dbReference type="PANTHER" id="PTHR10566:SF128">
    <property type="entry name" value="UBIB DOMAIN CONTAINING KINASE"/>
    <property type="match status" value="1"/>
</dbReference>
<keyword evidence="4" id="KW-0418">Kinase</keyword>
<keyword evidence="5" id="KW-1185">Reference proteome</keyword>
<dbReference type="GO" id="GO:0005524">
    <property type="term" value="F:ATP binding"/>
    <property type="evidence" value="ECO:0007669"/>
    <property type="project" value="InterPro"/>
</dbReference>
<accession>A0A2P6TKG9</accession>
<dbReference type="PANTHER" id="PTHR10566">
    <property type="entry name" value="CHAPERONE-ACTIVITY OF BC1 COMPLEX CABC1 -RELATED"/>
    <property type="match status" value="1"/>
</dbReference>
<reference evidence="4 5" key="1">
    <citation type="journal article" date="2018" name="Plant J.">
        <title>Genome sequences of Chlorella sorokiniana UTEX 1602 and Micractinium conductrix SAG 241.80: implications to maltose excretion by a green alga.</title>
        <authorList>
            <person name="Arriola M.B."/>
            <person name="Velmurugan N."/>
            <person name="Zhang Y."/>
            <person name="Plunkett M.H."/>
            <person name="Hondzo H."/>
            <person name="Barney B.M."/>
        </authorList>
    </citation>
    <scope>NUCLEOTIDE SEQUENCE [LARGE SCALE GENOMIC DNA]</scope>
    <source>
        <strain evidence="5">UTEX 1602</strain>
    </source>
</reference>
<dbReference type="AlphaFoldDB" id="A0A2P6TKG9"/>
<comment type="caution">
    <text evidence="4">The sequence shown here is derived from an EMBL/GenBank/DDBJ whole genome shotgun (WGS) entry which is preliminary data.</text>
</comment>
<gene>
    <name evidence="4" type="ORF">C2E21_6658</name>
</gene>
<dbReference type="STRING" id="3076.A0A2P6TKG9"/>
<dbReference type="InterPro" id="IPR050154">
    <property type="entry name" value="UbiB_kinase"/>
</dbReference>
<sequence>MAVEAPAATNSLDEAWFYSEVGQKTWVDAMELSSLTPELPKLLAEMGVKYDPERLAAALSSRPADLAARSVQVAAKLGGFITCVLADVASGSFEANTPQRAQQLRAVLSSLGPSFVKTGQALSARPDLLPKPYLDALSELQDRLPSFPSSIAFEVIQEELGRPVHEVFSEITPEPVAAASLGQVYKAKLRSTGETVAVKVQRPGIGEQIAVDMVLLRRLVAVVDNNIPQVSQPLVPLVDEFAARLFGELDYVQEGKNAEKFGRLYSHVPRVRVPQIKWEATSRRVITMEWIDGVKLTDEKAMSALGLDIVDFVTVGIECTLRQLLEAGFFHADPHPGNLLATTNGDLVYLDFGMMSEAPLSARYAIIAHVVHLVNRDYTAMCYDYYTLEFMDPSVDTTPIAPALAAFFDDVLNDSVSQLNFRAIVDGLGGVLFQYPFRVPAYYALILRSLTVLEGLALTADPNYKLIAAAYPYMARRLLTDPAPELRSSFEDLVLVNGRLRWSRLENLFQEGSKSQDYDPAQLWLLAEWVCSEGGRPVRRPLAAELCRLVDATITDTVRRQIQERSGSAALAARLVPSQPDEAQSAERARLLWNVLTTRAGEAAPMPQLQAGWFGLPGPVEVQQYVQQLRDSAAASAPRLQAILERPGAQELLADVQWGLLQRFAARSIKFAMGAADGGSGSSGSIAASSSGSASVAAGKGVRPGDAGALLRAQQP</sequence>
<evidence type="ECO:0000259" key="3">
    <source>
        <dbReference type="PROSITE" id="PS50011"/>
    </source>
</evidence>
<evidence type="ECO:0000313" key="5">
    <source>
        <dbReference type="Proteomes" id="UP000239899"/>
    </source>
</evidence>
<dbReference type="OrthoDB" id="427480at2759"/>
<evidence type="ECO:0000256" key="2">
    <source>
        <dbReference type="SAM" id="MobiDB-lite"/>
    </source>
</evidence>
<dbReference type="InterPro" id="IPR000719">
    <property type="entry name" value="Prot_kinase_dom"/>
</dbReference>
<proteinExistence type="inferred from homology"/>
<dbReference type="SUPFAM" id="SSF56112">
    <property type="entry name" value="Protein kinase-like (PK-like)"/>
    <property type="match status" value="1"/>
</dbReference>
<dbReference type="Gene3D" id="1.10.510.10">
    <property type="entry name" value="Transferase(Phosphotransferase) domain 1"/>
    <property type="match status" value="1"/>
</dbReference>
<dbReference type="InterPro" id="IPR004147">
    <property type="entry name" value="ABC1_dom"/>
</dbReference>
<feature type="compositionally biased region" description="Low complexity" evidence="2">
    <location>
        <begin position="683"/>
        <end position="701"/>
    </location>
</feature>
<dbReference type="CDD" id="cd05121">
    <property type="entry name" value="ABC1_ADCK3-like"/>
    <property type="match status" value="1"/>
</dbReference>
<dbReference type="Pfam" id="PF03109">
    <property type="entry name" value="ABC1"/>
    <property type="match status" value="1"/>
</dbReference>
<feature type="region of interest" description="Disordered" evidence="2">
    <location>
        <begin position="678"/>
        <end position="716"/>
    </location>
</feature>
<dbReference type="Proteomes" id="UP000239899">
    <property type="component" value="Unassembled WGS sequence"/>
</dbReference>
<name>A0A2P6TKG9_CHLSO</name>
<dbReference type="GO" id="GO:0004672">
    <property type="term" value="F:protein kinase activity"/>
    <property type="evidence" value="ECO:0007669"/>
    <property type="project" value="InterPro"/>
</dbReference>
<dbReference type="InterPro" id="IPR011009">
    <property type="entry name" value="Kinase-like_dom_sf"/>
</dbReference>
<organism evidence="4 5">
    <name type="scientific">Chlorella sorokiniana</name>
    <name type="common">Freshwater green alga</name>
    <dbReference type="NCBI Taxonomy" id="3076"/>
    <lineage>
        <taxon>Eukaryota</taxon>
        <taxon>Viridiplantae</taxon>
        <taxon>Chlorophyta</taxon>
        <taxon>core chlorophytes</taxon>
        <taxon>Trebouxiophyceae</taxon>
        <taxon>Chlorellales</taxon>
        <taxon>Chlorellaceae</taxon>
        <taxon>Chlorella clade</taxon>
        <taxon>Chlorella</taxon>
    </lineage>
</organism>
<feature type="domain" description="Protein kinase" evidence="3">
    <location>
        <begin position="170"/>
        <end position="500"/>
    </location>
</feature>
<protein>
    <submittedName>
        <fullName evidence="4">AarF domain-containing kinase chloroplastic</fullName>
    </submittedName>
</protein>
<evidence type="ECO:0000256" key="1">
    <source>
        <dbReference type="ARBA" id="ARBA00009670"/>
    </source>
</evidence>